<dbReference type="InterPro" id="IPR021005">
    <property type="entry name" value="Znf_CGNR"/>
</dbReference>
<dbReference type="Pfam" id="PF07336">
    <property type="entry name" value="ABATE"/>
    <property type="match status" value="1"/>
</dbReference>
<keyword evidence="3" id="KW-1185">Reference proteome</keyword>
<dbReference type="EMBL" id="CP045929">
    <property type="protein sequence ID" value="QGK71690.1"/>
    <property type="molecule type" value="Genomic_DNA"/>
</dbReference>
<dbReference type="Pfam" id="PF11706">
    <property type="entry name" value="zf-CGNR"/>
    <property type="match status" value="1"/>
</dbReference>
<accession>A0A5Q3QCR8</accession>
<feature type="domain" description="Zinc finger CGNR" evidence="1">
    <location>
        <begin position="150"/>
        <end position="193"/>
    </location>
</feature>
<dbReference type="Gene3D" id="1.10.3300.10">
    <property type="entry name" value="Jann2411-like domain"/>
    <property type="match status" value="1"/>
</dbReference>
<evidence type="ECO:0000313" key="3">
    <source>
        <dbReference type="Proteomes" id="UP000371041"/>
    </source>
</evidence>
<dbReference type="Proteomes" id="UP000371041">
    <property type="component" value="Chromosome"/>
</dbReference>
<protein>
    <recommendedName>
        <fullName evidence="1">Zinc finger CGNR domain-containing protein</fullName>
    </recommendedName>
</protein>
<organism evidence="2 3">
    <name type="scientific">Allosaccharopolyspora coralli</name>
    <dbReference type="NCBI Taxonomy" id="2665642"/>
    <lineage>
        <taxon>Bacteria</taxon>
        <taxon>Bacillati</taxon>
        <taxon>Actinomycetota</taxon>
        <taxon>Actinomycetes</taxon>
        <taxon>Pseudonocardiales</taxon>
        <taxon>Pseudonocardiaceae</taxon>
        <taxon>Allosaccharopolyspora</taxon>
    </lineage>
</organism>
<sequence>MRVIDDVGNPRIAYSGVVSKAVTPTAEAPGGGPTPRRDAEADLALVLSFLNTTDAEEHTDVLDHTEQWRRWCEERGLAQARDLDAVRDVRDSLRASVTHSAEDEPRLPASTLWPLHVTLETGVPTLSATDALGAVLAAAVHLVATDHWDRLKICPADDCLWAFYDRSRNRSRTWCSMQVCGNRKKARSWRERHTTS</sequence>
<proteinExistence type="predicted"/>
<evidence type="ECO:0000259" key="1">
    <source>
        <dbReference type="Pfam" id="PF11706"/>
    </source>
</evidence>
<gene>
    <name evidence="2" type="ORF">GIY23_21140</name>
</gene>
<dbReference type="PANTHER" id="PTHR35525">
    <property type="entry name" value="BLL6575 PROTEIN"/>
    <property type="match status" value="1"/>
</dbReference>
<dbReference type="InterPro" id="IPR023286">
    <property type="entry name" value="ABATE_dom_sf"/>
</dbReference>
<dbReference type="PANTHER" id="PTHR35525:SF3">
    <property type="entry name" value="BLL6575 PROTEIN"/>
    <property type="match status" value="1"/>
</dbReference>
<reference evidence="3" key="1">
    <citation type="submission" date="2019-11" db="EMBL/GenBank/DDBJ databases">
        <title>The complete genome sequence of Saccharopolyspora sp. E2A.</title>
        <authorList>
            <person name="Zhang G."/>
        </authorList>
    </citation>
    <scope>NUCLEOTIDE SEQUENCE [LARGE SCALE GENOMIC DNA]</scope>
    <source>
        <strain evidence="3">E2A</strain>
    </source>
</reference>
<dbReference type="InterPro" id="IPR010852">
    <property type="entry name" value="ABATE"/>
</dbReference>
<dbReference type="AlphaFoldDB" id="A0A5Q3QCR8"/>
<dbReference type="KEGG" id="sace:GIY23_21140"/>
<evidence type="ECO:0000313" key="2">
    <source>
        <dbReference type="EMBL" id="QGK71690.1"/>
    </source>
</evidence>
<dbReference type="SUPFAM" id="SSF160904">
    <property type="entry name" value="Jann2411-like"/>
    <property type="match status" value="1"/>
</dbReference>
<name>A0A5Q3QCR8_9PSEU</name>